<dbReference type="EMBL" id="JYDQ01001541">
    <property type="protein sequence ID" value="KRY05049.1"/>
    <property type="molecule type" value="Genomic_DNA"/>
</dbReference>
<evidence type="ECO:0000313" key="1">
    <source>
        <dbReference type="EMBL" id="KRY05049.1"/>
    </source>
</evidence>
<accession>A0A0V0YXQ6</accession>
<reference evidence="1 2" key="1">
    <citation type="submission" date="2015-01" db="EMBL/GenBank/DDBJ databases">
        <title>Evolution of Trichinella species and genotypes.</title>
        <authorList>
            <person name="Korhonen P.K."/>
            <person name="Edoardo P."/>
            <person name="Giuseppe L.R."/>
            <person name="Gasser R.B."/>
        </authorList>
    </citation>
    <scope>NUCLEOTIDE SEQUENCE [LARGE SCALE GENOMIC DNA]</scope>
    <source>
        <strain evidence="1">ISS2496</strain>
    </source>
</reference>
<sequence>MTTKAAITTPHEGGERVRKGATILKLLTGKDKPLLVRRDALLVLDLGFHVIDGVRALNLQGNGLPSKSLHEDLHPTPQAEDKVESGLLLYVVISKGATILQLLASKDQSLLIWRNAFLILDLCFHVVDGVRAFHLEGDSLAGKSLNKDLHPSPQTENKMQG</sequence>
<name>A0A0V0YXQ6_9BILA</name>
<dbReference type="Proteomes" id="UP000054783">
    <property type="component" value="Unassembled WGS sequence"/>
</dbReference>
<proteinExistence type="predicted"/>
<organism evidence="1 2">
    <name type="scientific">Trichinella patagoniensis</name>
    <dbReference type="NCBI Taxonomy" id="990121"/>
    <lineage>
        <taxon>Eukaryota</taxon>
        <taxon>Metazoa</taxon>
        <taxon>Ecdysozoa</taxon>
        <taxon>Nematoda</taxon>
        <taxon>Enoplea</taxon>
        <taxon>Dorylaimia</taxon>
        <taxon>Trichinellida</taxon>
        <taxon>Trichinellidae</taxon>
        <taxon>Trichinella</taxon>
    </lineage>
</organism>
<dbReference type="AlphaFoldDB" id="A0A0V0YXQ6"/>
<comment type="caution">
    <text evidence="1">The sequence shown here is derived from an EMBL/GenBank/DDBJ whole genome shotgun (WGS) entry which is preliminary data.</text>
</comment>
<protein>
    <submittedName>
        <fullName evidence="1">Uncharacterized protein</fullName>
    </submittedName>
</protein>
<evidence type="ECO:0000313" key="2">
    <source>
        <dbReference type="Proteomes" id="UP000054783"/>
    </source>
</evidence>
<keyword evidence="2" id="KW-1185">Reference proteome</keyword>
<dbReference type="STRING" id="990121.A0A0V0YXQ6"/>
<gene>
    <name evidence="1" type="ORF">T12_10164</name>
</gene>